<dbReference type="EMBL" id="KI300929">
    <property type="protein sequence ID" value="ERZ95833.1"/>
    <property type="molecule type" value="Genomic_DNA"/>
</dbReference>
<gene>
    <name evidence="2" type="ORF">GLOINDRAFT_307710</name>
</gene>
<name>U9SIU4_RHIID</name>
<reference evidence="2" key="1">
    <citation type="submission" date="2013-07" db="EMBL/GenBank/DDBJ databases">
        <title>The genome of an arbuscular mycorrhizal fungus provides insights into the evolution of the oldest plant symbiosis.</title>
        <authorList>
            <consortium name="DOE Joint Genome Institute"/>
            <person name="Tisserant E."/>
            <person name="Malbreil M."/>
            <person name="Kuo A."/>
            <person name="Kohler A."/>
            <person name="Symeonidi A."/>
            <person name="Balestrini R."/>
            <person name="Charron P."/>
            <person name="Duensing N."/>
            <person name="Frei-dit-Frey N."/>
            <person name="Gianinazzi-Pearson V."/>
            <person name="Gilbert B."/>
            <person name="Handa Y."/>
            <person name="Hijri M."/>
            <person name="Kaul R."/>
            <person name="Kawaguchi M."/>
            <person name="Krajinski F."/>
            <person name="Lammers P."/>
            <person name="Lapierre D."/>
            <person name="Masclaux F.G."/>
            <person name="Murat C."/>
            <person name="Morin E."/>
            <person name="Ndikumana S."/>
            <person name="Pagni M."/>
            <person name="Petitpierre D."/>
            <person name="Requena N."/>
            <person name="Rosikiewicz P."/>
            <person name="Riley R."/>
            <person name="Saito K."/>
            <person name="San Clemente H."/>
            <person name="Shapiro H."/>
            <person name="van Tuinen D."/>
            <person name="Becard G."/>
            <person name="Bonfante P."/>
            <person name="Paszkowski U."/>
            <person name="Shachar-Hill Y."/>
            <person name="Young J.P."/>
            <person name="Sanders I.R."/>
            <person name="Henrissat B."/>
            <person name="Rensing S.A."/>
            <person name="Grigoriev I.V."/>
            <person name="Corradi N."/>
            <person name="Roux C."/>
            <person name="Martin F."/>
        </authorList>
    </citation>
    <scope>NUCLEOTIDE SEQUENCE</scope>
    <source>
        <strain evidence="2">DAOM 197198</strain>
    </source>
</reference>
<dbReference type="VEuPathDB" id="FungiDB:RhiirFUN_017400"/>
<feature type="region of interest" description="Disordered" evidence="1">
    <location>
        <begin position="26"/>
        <end position="45"/>
    </location>
</feature>
<accession>U9SIU4</accession>
<dbReference type="HOGENOM" id="CLU_1397017_0_0_1"/>
<evidence type="ECO:0000256" key="1">
    <source>
        <dbReference type="SAM" id="MobiDB-lite"/>
    </source>
</evidence>
<proteinExistence type="predicted"/>
<evidence type="ECO:0000313" key="2">
    <source>
        <dbReference type="EMBL" id="ERZ95833.1"/>
    </source>
</evidence>
<protein>
    <submittedName>
        <fullName evidence="2">Uncharacterized protein</fullName>
    </submittedName>
</protein>
<feature type="compositionally biased region" description="Basic and acidic residues" evidence="1">
    <location>
        <begin position="35"/>
        <end position="45"/>
    </location>
</feature>
<dbReference type="AlphaFoldDB" id="U9SIU4"/>
<sequence>MYEQEHEIIGSQLFKDQENYLENYEPNNLQDDESTTAKRNEENHNKHVIASDSDDDFQKVAESMVGSVERAPLMIEDIDIEKTFIDYRDQCENIFDLCHSDIMDMRPTSRFTNEIAEEAWTKFVLNTYPEYNLPKNWENFVQEFFKSKDSLKEWKTAWRGLYKSEFNETDQELVDVIHNILGPYIEAFEAPTKIR</sequence>
<organism evidence="2">
    <name type="scientific">Rhizophagus irregularis (strain DAOM 181602 / DAOM 197198 / MUCL 43194)</name>
    <name type="common">Arbuscular mycorrhizal fungus</name>
    <name type="synonym">Glomus intraradices</name>
    <dbReference type="NCBI Taxonomy" id="747089"/>
    <lineage>
        <taxon>Eukaryota</taxon>
        <taxon>Fungi</taxon>
        <taxon>Fungi incertae sedis</taxon>
        <taxon>Mucoromycota</taxon>
        <taxon>Glomeromycotina</taxon>
        <taxon>Glomeromycetes</taxon>
        <taxon>Glomerales</taxon>
        <taxon>Glomeraceae</taxon>
        <taxon>Rhizophagus</taxon>
    </lineage>
</organism>